<dbReference type="HOGENOM" id="CLU_2648090_0_0_9"/>
<gene>
    <name evidence="1" type="ORF">HMPREF1090_02702</name>
</gene>
<dbReference type="RefSeq" id="WP_002595945.1">
    <property type="nucleotide sequence ID" value="NZ_KB851021.1"/>
</dbReference>
<dbReference type="AlphaFoldDB" id="A0A0E2HP05"/>
<comment type="caution">
    <text evidence="1">The sequence shown here is derived from an EMBL/GenBank/DDBJ whole genome shotgun (WGS) entry which is preliminary data.</text>
</comment>
<organism evidence="1 2">
    <name type="scientific">[Clostridium] clostridioforme 90A8</name>
    <dbReference type="NCBI Taxonomy" id="999408"/>
    <lineage>
        <taxon>Bacteria</taxon>
        <taxon>Bacillati</taxon>
        <taxon>Bacillota</taxon>
        <taxon>Clostridia</taxon>
        <taxon>Lachnospirales</taxon>
        <taxon>Lachnospiraceae</taxon>
        <taxon>Enterocloster</taxon>
    </lineage>
</organism>
<dbReference type="EMBL" id="AGYR01000029">
    <property type="protein sequence ID" value="ENZ13807.1"/>
    <property type="molecule type" value="Genomic_DNA"/>
</dbReference>
<dbReference type="Proteomes" id="UP000013085">
    <property type="component" value="Unassembled WGS sequence"/>
</dbReference>
<evidence type="ECO:0000313" key="2">
    <source>
        <dbReference type="Proteomes" id="UP000013085"/>
    </source>
</evidence>
<reference evidence="1 2" key="1">
    <citation type="submission" date="2013-01" db="EMBL/GenBank/DDBJ databases">
        <title>The Genome Sequence of Clostridium clostridioforme 90A8.</title>
        <authorList>
            <consortium name="The Broad Institute Genome Sequencing Platform"/>
            <person name="Earl A."/>
            <person name="Ward D."/>
            <person name="Feldgarden M."/>
            <person name="Gevers D."/>
            <person name="Courvalin P."/>
            <person name="Lambert T."/>
            <person name="Walker B."/>
            <person name="Young S.K."/>
            <person name="Zeng Q."/>
            <person name="Gargeya S."/>
            <person name="Fitzgerald M."/>
            <person name="Haas B."/>
            <person name="Abouelleil A."/>
            <person name="Alvarado L."/>
            <person name="Arachchi H.M."/>
            <person name="Berlin A.M."/>
            <person name="Chapman S.B."/>
            <person name="Dewar J."/>
            <person name="Goldberg J."/>
            <person name="Griggs A."/>
            <person name="Gujja S."/>
            <person name="Hansen M."/>
            <person name="Howarth C."/>
            <person name="Imamovic A."/>
            <person name="Larimer J."/>
            <person name="McCowan C."/>
            <person name="Murphy C."/>
            <person name="Neiman D."/>
            <person name="Pearson M."/>
            <person name="Priest M."/>
            <person name="Roberts A."/>
            <person name="Saif S."/>
            <person name="Shea T."/>
            <person name="Sisk P."/>
            <person name="Sykes S."/>
            <person name="Wortman J."/>
            <person name="Nusbaum C."/>
            <person name="Birren B."/>
        </authorList>
    </citation>
    <scope>NUCLEOTIDE SEQUENCE [LARGE SCALE GENOMIC DNA]</scope>
    <source>
        <strain evidence="1 2">90A8</strain>
    </source>
</reference>
<name>A0A0E2HP05_9FIRM</name>
<evidence type="ECO:0000313" key="1">
    <source>
        <dbReference type="EMBL" id="ENZ13807.1"/>
    </source>
</evidence>
<proteinExistence type="predicted"/>
<sequence length="76" mass="8553">MRPNRIRTKTAAKIFGVDVPYLIEKVRVGKYPIGIYEKHGKRAHIVIQTNLVAQYLGRTMEEIDAAVIEIEGGTSQ</sequence>
<accession>A0A0E2HP05</accession>
<protein>
    <submittedName>
        <fullName evidence="1">Uncharacterized protein</fullName>
    </submittedName>
</protein>